<proteinExistence type="predicted"/>
<dbReference type="Proteomes" id="UP000307440">
    <property type="component" value="Unassembled WGS sequence"/>
</dbReference>
<reference evidence="1 2" key="1">
    <citation type="journal article" date="2019" name="Nat. Ecol. Evol.">
        <title>Megaphylogeny resolves global patterns of mushroom evolution.</title>
        <authorList>
            <person name="Varga T."/>
            <person name="Krizsan K."/>
            <person name="Foldi C."/>
            <person name="Dima B."/>
            <person name="Sanchez-Garcia M."/>
            <person name="Sanchez-Ramirez S."/>
            <person name="Szollosi G.J."/>
            <person name="Szarkandi J.G."/>
            <person name="Papp V."/>
            <person name="Albert L."/>
            <person name="Andreopoulos W."/>
            <person name="Angelini C."/>
            <person name="Antonin V."/>
            <person name="Barry K.W."/>
            <person name="Bougher N.L."/>
            <person name="Buchanan P."/>
            <person name="Buyck B."/>
            <person name="Bense V."/>
            <person name="Catcheside P."/>
            <person name="Chovatia M."/>
            <person name="Cooper J."/>
            <person name="Damon W."/>
            <person name="Desjardin D."/>
            <person name="Finy P."/>
            <person name="Geml J."/>
            <person name="Haridas S."/>
            <person name="Hughes K."/>
            <person name="Justo A."/>
            <person name="Karasinski D."/>
            <person name="Kautmanova I."/>
            <person name="Kiss B."/>
            <person name="Kocsube S."/>
            <person name="Kotiranta H."/>
            <person name="LaButti K.M."/>
            <person name="Lechner B.E."/>
            <person name="Liimatainen K."/>
            <person name="Lipzen A."/>
            <person name="Lukacs Z."/>
            <person name="Mihaltcheva S."/>
            <person name="Morgado L.N."/>
            <person name="Niskanen T."/>
            <person name="Noordeloos M.E."/>
            <person name="Ohm R.A."/>
            <person name="Ortiz-Santana B."/>
            <person name="Ovrebo C."/>
            <person name="Racz N."/>
            <person name="Riley R."/>
            <person name="Savchenko A."/>
            <person name="Shiryaev A."/>
            <person name="Soop K."/>
            <person name="Spirin V."/>
            <person name="Szebenyi C."/>
            <person name="Tomsovsky M."/>
            <person name="Tulloss R.E."/>
            <person name="Uehling J."/>
            <person name="Grigoriev I.V."/>
            <person name="Vagvolgyi C."/>
            <person name="Papp T."/>
            <person name="Martin F.M."/>
            <person name="Miettinen O."/>
            <person name="Hibbett D.S."/>
            <person name="Nagy L.G."/>
        </authorList>
    </citation>
    <scope>NUCLEOTIDE SEQUENCE [LARGE SCALE GENOMIC DNA]</scope>
    <source>
        <strain evidence="1 2">CBS 121175</strain>
    </source>
</reference>
<dbReference type="EMBL" id="ML210269">
    <property type="protein sequence ID" value="TFK21402.1"/>
    <property type="molecule type" value="Genomic_DNA"/>
</dbReference>
<protein>
    <submittedName>
        <fullName evidence="1">Uncharacterized protein</fullName>
    </submittedName>
</protein>
<name>A0A5C3KMF7_COPMA</name>
<organism evidence="1 2">
    <name type="scientific">Coprinopsis marcescibilis</name>
    <name type="common">Agaric fungus</name>
    <name type="synonym">Psathyrella marcescibilis</name>
    <dbReference type="NCBI Taxonomy" id="230819"/>
    <lineage>
        <taxon>Eukaryota</taxon>
        <taxon>Fungi</taxon>
        <taxon>Dikarya</taxon>
        <taxon>Basidiomycota</taxon>
        <taxon>Agaricomycotina</taxon>
        <taxon>Agaricomycetes</taxon>
        <taxon>Agaricomycetidae</taxon>
        <taxon>Agaricales</taxon>
        <taxon>Agaricineae</taxon>
        <taxon>Psathyrellaceae</taxon>
        <taxon>Coprinopsis</taxon>
    </lineage>
</organism>
<evidence type="ECO:0000313" key="2">
    <source>
        <dbReference type="Proteomes" id="UP000307440"/>
    </source>
</evidence>
<keyword evidence="2" id="KW-1185">Reference proteome</keyword>
<evidence type="ECO:0000313" key="1">
    <source>
        <dbReference type="EMBL" id="TFK21402.1"/>
    </source>
</evidence>
<sequence length="173" mass="19515">MKGLSIHDSSATNIRTGIQVAGQRSTVMADAEENIFIRGRIAQLRSRLKAEQAHRTKIEPQEHGIASVCSRIITHWPAETEHRTAISQTADTKNVSESRTAQIFGAYYDRSRKLEMIGRYPITPSGSLAFFVNPESAERKAIQRSFELKDLERKLSHKVTTEELHDDLPTLET</sequence>
<dbReference type="AlphaFoldDB" id="A0A5C3KMF7"/>
<gene>
    <name evidence="1" type="ORF">FA15DRAFT_717053</name>
</gene>
<accession>A0A5C3KMF7</accession>